<accession>A0A5N6NFP8</accession>
<feature type="coiled-coil region" evidence="1">
    <location>
        <begin position="76"/>
        <end position="103"/>
    </location>
</feature>
<evidence type="ECO:0000313" key="4">
    <source>
        <dbReference type="Proteomes" id="UP000326396"/>
    </source>
</evidence>
<gene>
    <name evidence="3" type="ORF">E3N88_23588</name>
</gene>
<evidence type="ECO:0000256" key="1">
    <source>
        <dbReference type="SAM" id="Coils"/>
    </source>
</evidence>
<keyword evidence="4" id="KW-1185">Reference proteome</keyword>
<protein>
    <submittedName>
        <fullName evidence="3">Uncharacterized protein</fullName>
    </submittedName>
</protein>
<dbReference type="EMBL" id="SZYD01000012">
    <property type="protein sequence ID" value="KAD4585987.1"/>
    <property type="molecule type" value="Genomic_DNA"/>
</dbReference>
<name>A0A5N6NFP8_9ASTR</name>
<dbReference type="Proteomes" id="UP000326396">
    <property type="component" value="Linkage Group LG2"/>
</dbReference>
<dbReference type="AlphaFoldDB" id="A0A5N6NFP8"/>
<feature type="compositionally biased region" description="Polar residues" evidence="2">
    <location>
        <begin position="51"/>
        <end position="60"/>
    </location>
</feature>
<reference evidence="3 4" key="1">
    <citation type="submission" date="2019-05" db="EMBL/GenBank/DDBJ databases">
        <title>Mikania micrantha, genome provides insights into the molecular mechanism of rapid growth.</title>
        <authorList>
            <person name="Liu B."/>
        </authorList>
    </citation>
    <scope>NUCLEOTIDE SEQUENCE [LARGE SCALE GENOMIC DNA]</scope>
    <source>
        <strain evidence="3">NLD-2019</strain>
        <tissue evidence="3">Leaf</tissue>
    </source>
</reference>
<sequence length="438" mass="48906">MQLHTIWKLSKIELLSYFLAKPSSTLTRVSELSDTSSDSLSLISNHDNNSWPGTGDNSQGPWEGHLRFAGPLATLMKQQEQSMRQQEQSLKQQEEILRSFKDHSSGSSSYHGNPGGGSTLFTTAISQVEPLLLQEIIESQNKDEQVLAMITRLKNCETLPRAAHGWRRSALGREAGRWSAMLLLGGWALAAAGWMLLDTSTARVLGAVSVEEEGKTFFNPNTSRSSVQVPLRFRFLSGSGTLRHHRSLPSLRFVADALSISSGDFEFELEVPYLRYENATQEWNGSTIHDTCCIFKGLPKAESDQKEQAVEFAKPVLEDLNQYWHGKNLNGVLIPACFSFLSLTTAVNPSRSRIRLLIRTIGSACLAFFSLCLEISDGKLLKIDRMREMMNVGENRVQNGVLDCPESKFEENFLSVELVDSSRYAMERLRVLRGVAVQ</sequence>
<evidence type="ECO:0000256" key="2">
    <source>
        <dbReference type="SAM" id="MobiDB-lite"/>
    </source>
</evidence>
<proteinExistence type="predicted"/>
<keyword evidence="1" id="KW-0175">Coiled coil</keyword>
<comment type="caution">
    <text evidence="3">The sequence shown here is derived from an EMBL/GenBank/DDBJ whole genome shotgun (WGS) entry which is preliminary data.</text>
</comment>
<evidence type="ECO:0000313" key="3">
    <source>
        <dbReference type="EMBL" id="KAD4585987.1"/>
    </source>
</evidence>
<organism evidence="3 4">
    <name type="scientific">Mikania micrantha</name>
    <name type="common">bitter vine</name>
    <dbReference type="NCBI Taxonomy" id="192012"/>
    <lineage>
        <taxon>Eukaryota</taxon>
        <taxon>Viridiplantae</taxon>
        <taxon>Streptophyta</taxon>
        <taxon>Embryophyta</taxon>
        <taxon>Tracheophyta</taxon>
        <taxon>Spermatophyta</taxon>
        <taxon>Magnoliopsida</taxon>
        <taxon>eudicotyledons</taxon>
        <taxon>Gunneridae</taxon>
        <taxon>Pentapetalae</taxon>
        <taxon>asterids</taxon>
        <taxon>campanulids</taxon>
        <taxon>Asterales</taxon>
        <taxon>Asteraceae</taxon>
        <taxon>Asteroideae</taxon>
        <taxon>Heliantheae alliance</taxon>
        <taxon>Eupatorieae</taxon>
        <taxon>Mikania</taxon>
    </lineage>
</organism>
<feature type="region of interest" description="Disordered" evidence="2">
    <location>
        <begin position="44"/>
        <end position="63"/>
    </location>
</feature>